<evidence type="ECO:0000256" key="5">
    <source>
        <dbReference type="ARBA" id="ARBA00022927"/>
    </source>
</evidence>
<evidence type="ECO:0000256" key="1">
    <source>
        <dbReference type="ARBA" id="ARBA00004211"/>
    </source>
</evidence>
<evidence type="ECO:0000256" key="6">
    <source>
        <dbReference type="ARBA" id="ARBA00022989"/>
    </source>
</evidence>
<evidence type="ECO:0000256" key="7">
    <source>
        <dbReference type="ARBA" id="ARBA00023054"/>
    </source>
</evidence>
<evidence type="ECO:0000256" key="4">
    <source>
        <dbReference type="ARBA" id="ARBA00022692"/>
    </source>
</evidence>
<keyword evidence="8 9" id="KW-0472">Membrane</keyword>
<dbReference type="GO" id="GO:0015031">
    <property type="term" value="P:protein transport"/>
    <property type="evidence" value="ECO:0007669"/>
    <property type="project" value="UniProtKB-KW"/>
</dbReference>
<comment type="caution">
    <text evidence="11">The sequence shown here is derived from an EMBL/GenBank/DDBJ whole genome shotgun (WGS) entry which is preliminary data.</text>
</comment>
<dbReference type="Pfam" id="PF12352">
    <property type="entry name" value="V-SNARE_C"/>
    <property type="match status" value="1"/>
</dbReference>
<keyword evidence="12" id="KW-1185">Reference proteome</keyword>
<name>A0AAN9Z9J6_9ORTH</name>
<keyword evidence="6 9" id="KW-1133">Transmembrane helix</keyword>
<organism evidence="11 12">
    <name type="scientific">Gryllus longicercus</name>
    <dbReference type="NCBI Taxonomy" id="2509291"/>
    <lineage>
        <taxon>Eukaryota</taxon>
        <taxon>Metazoa</taxon>
        <taxon>Ecdysozoa</taxon>
        <taxon>Arthropoda</taxon>
        <taxon>Hexapoda</taxon>
        <taxon>Insecta</taxon>
        <taxon>Pterygota</taxon>
        <taxon>Neoptera</taxon>
        <taxon>Polyneoptera</taxon>
        <taxon>Orthoptera</taxon>
        <taxon>Ensifera</taxon>
        <taxon>Gryllidea</taxon>
        <taxon>Grylloidea</taxon>
        <taxon>Gryllidae</taxon>
        <taxon>Gryllinae</taxon>
        <taxon>Gryllus</taxon>
    </lineage>
</organism>
<evidence type="ECO:0000313" key="10">
    <source>
        <dbReference type="EMBL" id="KAK7867577.1"/>
    </source>
</evidence>
<dbReference type="GO" id="GO:0016236">
    <property type="term" value="P:macroautophagy"/>
    <property type="evidence" value="ECO:0007669"/>
    <property type="project" value="TreeGrafter"/>
</dbReference>
<comment type="similarity">
    <text evidence="2">Belongs to the VTI1 family.</text>
</comment>
<dbReference type="AlphaFoldDB" id="A0AAN9Z9J6"/>
<evidence type="ECO:0000313" key="12">
    <source>
        <dbReference type="Proteomes" id="UP001378592"/>
    </source>
</evidence>
<dbReference type="GO" id="GO:0048280">
    <property type="term" value="P:vesicle fusion with Golgi apparatus"/>
    <property type="evidence" value="ECO:0007669"/>
    <property type="project" value="TreeGrafter"/>
</dbReference>
<proteinExistence type="inferred from homology"/>
<dbReference type="GO" id="GO:0005789">
    <property type="term" value="C:endoplasmic reticulum membrane"/>
    <property type="evidence" value="ECO:0007669"/>
    <property type="project" value="TreeGrafter"/>
</dbReference>
<keyword evidence="5" id="KW-0653">Protein transport</keyword>
<dbReference type="Proteomes" id="UP001378592">
    <property type="component" value="Unassembled WGS sequence"/>
</dbReference>
<evidence type="ECO:0000256" key="9">
    <source>
        <dbReference type="SAM" id="Phobius"/>
    </source>
</evidence>
<evidence type="ECO:0000256" key="8">
    <source>
        <dbReference type="ARBA" id="ARBA00023136"/>
    </source>
</evidence>
<dbReference type="GO" id="GO:0005484">
    <property type="term" value="F:SNAP receptor activity"/>
    <property type="evidence" value="ECO:0007669"/>
    <property type="project" value="TreeGrafter"/>
</dbReference>
<dbReference type="PANTHER" id="PTHR21230">
    <property type="entry name" value="VESICLE TRANSPORT V-SNARE PROTEIN VTI1-RELATED"/>
    <property type="match status" value="1"/>
</dbReference>
<dbReference type="GO" id="GO:0006891">
    <property type="term" value="P:intra-Golgi vesicle-mediated transport"/>
    <property type="evidence" value="ECO:0007669"/>
    <property type="project" value="TreeGrafter"/>
</dbReference>
<dbReference type="GO" id="GO:0005794">
    <property type="term" value="C:Golgi apparatus"/>
    <property type="evidence" value="ECO:0007669"/>
    <property type="project" value="TreeGrafter"/>
</dbReference>
<comment type="subcellular location">
    <subcellularLocation>
        <location evidence="1">Membrane</location>
        <topology evidence="1">Single-pass type IV membrane protein</topology>
    </subcellularLocation>
</comment>
<dbReference type="CDD" id="cd15890">
    <property type="entry name" value="SNARE_Vti1b"/>
    <property type="match status" value="1"/>
</dbReference>
<protein>
    <submittedName>
        <fullName evidence="11">Uncharacterized protein</fullName>
    </submittedName>
</protein>
<sequence>MASTSYAWEDEARRTVLDSHAALGRMQQSIANSHRVAIETEEIGTEVVSELEQQRETLLRSKQRLENTSDVLDHSRSVMRKMTWNVLTNKLILILIIILEIGILSCTVYLKFFK</sequence>
<evidence type="ECO:0000256" key="3">
    <source>
        <dbReference type="ARBA" id="ARBA00022448"/>
    </source>
</evidence>
<keyword evidence="3" id="KW-0813">Transport</keyword>
<dbReference type="GO" id="GO:0012507">
    <property type="term" value="C:ER to Golgi transport vesicle membrane"/>
    <property type="evidence" value="ECO:0007669"/>
    <property type="project" value="TreeGrafter"/>
</dbReference>
<dbReference type="GO" id="GO:1903076">
    <property type="term" value="P:regulation of protein localization to plasma membrane"/>
    <property type="evidence" value="ECO:0007669"/>
    <property type="project" value="TreeGrafter"/>
</dbReference>
<accession>A0AAN9Z9J6</accession>
<dbReference type="GO" id="GO:0000149">
    <property type="term" value="F:SNARE binding"/>
    <property type="evidence" value="ECO:0007669"/>
    <property type="project" value="TreeGrafter"/>
</dbReference>
<dbReference type="GO" id="GO:0031201">
    <property type="term" value="C:SNARE complex"/>
    <property type="evidence" value="ECO:0007669"/>
    <property type="project" value="TreeGrafter"/>
</dbReference>
<dbReference type="GO" id="GO:0031902">
    <property type="term" value="C:late endosome membrane"/>
    <property type="evidence" value="ECO:0007669"/>
    <property type="project" value="TreeGrafter"/>
</dbReference>
<dbReference type="Gene3D" id="1.20.5.110">
    <property type="match status" value="1"/>
</dbReference>
<dbReference type="GO" id="GO:0042147">
    <property type="term" value="P:retrograde transport, endosome to Golgi"/>
    <property type="evidence" value="ECO:0007669"/>
    <property type="project" value="TreeGrafter"/>
</dbReference>
<reference evidence="11 12" key="1">
    <citation type="submission" date="2024-03" db="EMBL/GenBank/DDBJ databases">
        <title>The genome assembly and annotation of the cricket Gryllus longicercus Weissman &amp; Gray.</title>
        <authorList>
            <person name="Szrajer S."/>
            <person name="Gray D."/>
            <person name="Ylla G."/>
        </authorList>
    </citation>
    <scope>NUCLEOTIDE SEQUENCE [LARGE SCALE GENOMIC DNA]</scope>
    <source>
        <strain evidence="11">DAG 2021-001</strain>
        <tissue evidence="11">Whole body minus gut</tissue>
    </source>
</reference>
<gene>
    <name evidence="11" type="ORF">R5R35_005278</name>
    <name evidence="10" type="ORF">R5R35_014785</name>
</gene>
<dbReference type="PANTHER" id="PTHR21230:SF89">
    <property type="entry name" value="VESICLE TRANSPORT THROUGH INTERACTION WITH T-SNARES HOMOLOG 1B"/>
    <property type="match status" value="1"/>
</dbReference>
<dbReference type="EMBL" id="JAZDUA010000105">
    <property type="protein sequence ID" value="KAK7867927.1"/>
    <property type="molecule type" value="Genomic_DNA"/>
</dbReference>
<dbReference type="GO" id="GO:0006896">
    <property type="term" value="P:Golgi to vacuole transport"/>
    <property type="evidence" value="ECO:0007669"/>
    <property type="project" value="TreeGrafter"/>
</dbReference>
<dbReference type="EMBL" id="JAZDUA010000115">
    <property type="protein sequence ID" value="KAK7867577.1"/>
    <property type="molecule type" value="Genomic_DNA"/>
</dbReference>
<evidence type="ECO:0000313" key="11">
    <source>
        <dbReference type="EMBL" id="KAK7867927.1"/>
    </source>
</evidence>
<dbReference type="SUPFAM" id="SSF58038">
    <property type="entry name" value="SNARE fusion complex"/>
    <property type="match status" value="1"/>
</dbReference>
<keyword evidence="4 9" id="KW-0812">Transmembrane</keyword>
<feature type="transmembrane region" description="Helical" evidence="9">
    <location>
        <begin position="91"/>
        <end position="110"/>
    </location>
</feature>
<dbReference type="GO" id="GO:0005829">
    <property type="term" value="C:cytosol"/>
    <property type="evidence" value="ECO:0007669"/>
    <property type="project" value="GOC"/>
</dbReference>
<dbReference type="FunFam" id="1.20.5.110:FF:000002">
    <property type="entry name" value="Vesicle transport through interaction with t-SNAREsB"/>
    <property type="match status" value="1"/>
</dbReference>
<keyword evidence="7" id="KW-0175">Coiled coil</keyword>
<evidence type="ECO:0000256" key="2">
    <source>
        <dbReference type="ARBA" id="ARBA00006108"/>
    </source>
</evidence>